<dbReference type="InterPro" id="IPR004838">
    <property type="entry name" value="NHTrfase_class1_PyrdxlP-BS"/>
</dbReference>
<evidence type="ECO:0000256" key="3">
    <source>
        <dbReference type="ARBA" id="ARBA00022576"/>
    </source>
</evidence>
<dbReference type="FunFam" id="3.40.640.10:FF:000033">
    <property type="entry name" value="Aspartate aminotransferase"/>
    <property type="match status" value="1"/>
</dbReference>
<comment type="similarity">
    <text evidence="2 6">Belongs to the class-I pyridoxal-phosphate-dependent aminotransferase family.</text>
</comment>
<proteinExistence type="inferred from homology"/>
<keyword evidence="3 6" id="KW-0032">Aminotransferase</keyword>
<accession>A0A455WBW0</accession>
<evidence type="ECO:0000256" key="1">
    <source>
        <dbReference type="ARBA" id="ARBA00001933"/>
    </source>
</evidence>
<dbReference type="GO" id="GO:0016212">
    <property type="term" value="F:kynurenine-oxoglutarate transaminase activity"/>
    <property type="evidence" value="ECO:0007669"/>
    <property type="project" value="TreeGrafter"/>
</dbReference>
<organism evidence="8">
    <name type="scientific">Marinobacter nauticus</name>
    <name type="common">Marinobacter hydrocarbonoclasticus</name>
    <name type="synonym">Marinobacter aquaeolei</name>
    <dbReference type="NCBI Taxonomy" id="2743"/>
    <lineage>
        <taxon>Bacteria</taxon>
        <taxon>Pseudomonadati</taxon>
        <taxon>Pseudomonadota</taxon>
        <taxon>Gammaproteobacteria</taxon>
        <taxon>Pseudomonadales</taxon>
        <taxon>Marinobacteraceae</taxon>
        <taxon>Marinobacter</taxon>
    </lineage>
</organism>
<dbReference type="GO" id="GO:0005737">
    <property type="term" value="C:cytoplasm"/>
    <property type="evidence" value="ECO:0007669"/>
    <property type="project" value="TreeGrafter"/>
</dbReference>
<evidence type="ECO:0000256" key="6">
    <source>
        <dbReference type="RuleBase" id="RU000481"/>
    </source>
</evidence>
<protein>
    <recommendedName>
        <fullName evidence="6">Aminotransferase</fullName>
        <ecNumber evidence="6">2.6.1.-</ecNumber>
    </recommendedName>
</protein>
<feature type="domain" description="Aminotransferase class I/classII large" evidence="7">
    <location>
        <begin position="29"/>
        <end position="380"/>
    </location>
</feature>
<dbReference type="SUPFAM" id="SSF53383">
    <property type="entry name" value="PLP-dependent transferases"/>
    <property type="match status" value="1"/>
</dbReference>
<evidence type="ECO:0000256" key="2">
    <source>
        <dbReference type="ARBA" id="ARBA00007441"/>
    </source>
</evidence>
<evidence type="ECO:0000259" key="7">
    <source>
        <dbReference type="Pfam" id="PF00155"/>
    </source>
</evidence>
<dbReference type="EC" id="2.6.1.-" evidence="6"/>
<dbReference type="InterPro" id="IPR015422">
    <property type="entry name" value="PyrdxlP-dep_Trfase_small"/>
</dbReference>
<dbReference type="AlphaFoldDB" id="A0A455WBW0"/>
<dbReference type="Pfam" id="PF00155">
    <property type="entry name" value="Aminotran_1_2"/>
    <property type="match status" value="1"/>
</dbReference>
<name>A0A455WBW0_MARNT</name>
<reference evidence="8" key="1">
    <citation type="submission" date="2019-03" db="EMBL/GenBank/DDBJ databases">
        <title>Whole genome analysis of nitrate-reducing bacteria Marinobacter hydrocarbonoclasticus YB03.</title>
        <authorList>
            <person name="Azam A.H."/>
            <person name="Yuk S.R."/>
            <person name="Kamarisima K."/>
            <person name="Miyanaga K."/>
            <person name="Tanji Y."/>
        </authorList>
    </citation>
    <scope>NUCLEOTIDE SEQUENCE</scope>
    <source>
        <strain evidence="8">YB03</strain>
    </source>
</reference>
<dbReference type="EMBL" id="AP019537">
    <property type="protein sequence ID" value="BBJ04195.1"/>
    <property type="molecule type" value="Genomic_DNA"/>
</dbReference>
<dbReference type="InterPro" id="IPR051326">
    <property type="entry name" value="Kynurenine-oxoglutarate_AT"/>
</dbReference>
<dbReference type="PROSITE" id="PS00105">
    <property type="entry name" value="AA_TRANSFER_CLASS_1"/>
    <property type="match status" value="1"/>
</dbReference>
<dbReference type="PRINTS" id="PR00753">
    <property type="entry name" value="ACCSYNTHASE"/>
</dbReference>
<dbReference type="CDD" id="cd00609">
    <property type="entry name" value="AAT_like"/>
    <property type="match status" value="1"/>
</dbReference>
<dbReference type="InterPro" id="IPR004839">
    <property type="entry name" value="Aminotransferase_I/II_large"/>
</dbReference>
<dbReference type="PANTHER" id="PTHR43807">
    <property type="entry name" value="FI04487P"/>
    <property type="match status" value="1"/>
</dbReference>
<dbReference type="PANTHER" id="PTHR43807:SF20">
    <property type="entry name" value="FI04487P"/>
    <property type="match status" value="1"/>
</dbReference>
<evidence type="ECO:0000256" key="5">
    <source>
        <dbReference type="ARBA" id="ARBA00022898"/>
    </source>
</evidence>
<comment type="cofactor">
    <cofactor evidence="1 6">
        <name>pyridoxal 5'-phosphate</name>
        <dbReference type="ChEBI" id="CHEBI:597326"/>
    </cofactor>
</comment>
<evidence type="ECO:0000256" key="4">
    <source>
        <dbReference type="ARBA" id="ARBA00022679"/>
    </source>
</evidence>
<dbReference type="Gene3D" id="3.40.640.10">
    <property type="entry name" value="Type I PLP-dependent aspartate aminotransferase-like (Major domain)"/>
    <property type="match status" value="1"/>
</dbReference>
<evidence type="ECO:0000313" key="8">
    <source>
        <dbReference type="EMBL" id="BBJ04195.1"/>
    </source>
</evidence>
<keyword evidence="5" id="KW-0663">Pyridoxal phosphate</keyword>
<dbReference type="GO" id="GO:0030170">
    <property type="term" value="F:pyridoxal phosphate binding"/>
    <property type="evidence" value="ECO:0007669"/>
    <property type="project" value="InterPro"/>
</dbReference>
<dbReference type="Gene3D" id="3.90.1150.10">
    <property type="entry name" value="Aspartate Aminotransferase, domain 1"/>
    <property type="match status" value="1"/>
</dbReference>
<dbReference type="InterPro" id="IPR015421">
    <property type="entry name" value="PyrdxlP-dep_Trfase_major"/>
</dbReference>
<gene>
    <name evidence="8" type="primary">aspC-2</name>
    <name evidence="8" type="ORF">YBY_20440</name>
</gene>
<keyword evidence="4 6" id="KW-0808">Transferase</keyword>
<sequence length="386" mass="41452">MPKNAATRIANLQQSPIRAMTQACERVNGINLGQGLGDLPPPVPVRQGAISAIERNISTYTPSQGLPELRQAIARKLARDNALTVDADSGIVVTNGATGAFASTLLALLNPGDGVLLPEPYYGYHLNTLLLSGNEPQFVPLPLPSLEIREEDLVAAIKPNTRAIVLCTPGNPSGKMLTRAEIESVERVANAYDLLVITDEIYEYLTYDGRPHISPASVGRLGERTVTISGFSKSFSITGWRLGFVAAPEAMAHAINLVNDLYYVCAPAPLQKAVASALEAPDNGLSSLGKEYQWRRDLICNGLARAGIPPLIPQGAYYVLADVSSFGYANATDAAHALLKQTGVAAIPGSAFFSSDDGERYLRFCYAKDRATLDKAVRQLQGFRRE</sequence>
<dbReference type="InterPro" id="IPR015424">
    <property type="entry name" value="PyrdxlP-dep_Trfase"/>
</dbReference>